<dbReference type="GO" id="GO:0008961">
    <property type="term" value="F:phosphatidylglycerol-prolipoprotein diacylglyceryl transferase activity"/>
    <property type="evidence" value="ECO:0007669"/>
    <property type="project" value="InterPro"/>
</dbReference>
<protein>
    <recommendedName>
        <fullName evidence="8">Prolipoprotein diacylglyceryl transferase</fullName>
    </recommendedName>
</protein>
<evidence type="ECO:0000256" key="2">
    <source>
        <dbReference type="ARBA" id="ARBA00022679"/>
    </source>
</evidence>
<proteinExistence type="predicted"/>
<feature type="transmembrane region" description="Helical" evidence="6">
    <location>
        <begin position="100"/>
        <end position="117"/>
    </location>
</feature>
<dbReference type="InterPro" id="IPR001640">
    <property type="entry name" value="Lgt"/>
</dbReference>
<evidence type="ECO:0000256" key="6">
    <source>
        <dbReference type="SAM" id="Phobius"/>
    </source>
</evidence>
<evidence type="ECO:0000256" key="4">
    <source>
        <dbReference type="ARBA" id="ARBA00022989"/>
    </source>
</evidence>
<feature type="non-terminal residue" evidence="7">
    <location>
        <position position="1"/>
    </location>
</feature>
<accession>X1Q5Z9</accession>
<keyword evidence="4 6" id="KW-1133">Transmembrane helix</keyword>
<evidence type="ECO:0008006" key="8">
    <source>
        <dbReference type="Google" id="ProtNLM"/>
    </source>
</evidence>
<feature type="transmembrane region" description="Helical" evidence="6">
    <location>
        <begin position="77"/>
        <end position="93"/>
    </location>
</feature>
<reference evidence="7" key="1">
    <citation type="journal article" date="2014" name="Front. Microbiol.">
        <title>High frequency of phylogenetically diverse reductive dehalogenase-homologous genes in deep subseafloor sedimentary metagenomes.</title>
        <authorList>
            <person name="Kawai M."/>
            <person name="Futagami T."/>
            <person name="Toyoda A."/>
            <person name="Takaki Y."/>
            <person name="Nishi S."/>
            <person name="Hori S."/>
            <person name="Arai W."/>
            <person name="Tsubouchi T."/>
            <person name="Morono Y."/>
            <person name="Uchiyama I."/>
            <person name="Ito T."/>
            <person name="Fujiyama A."/>
            <person name="Inagaki F."/>
            <person name="Takami H."/>
        </authorList>
    </citation>
    <scope>NUCLEOTIDE SEQUENCE</scope>
    <source>
        <strain evidence="7">Expedition CK06-06</strain>
    </source>
</reference>
<keyword evidence="2" id="KW-0808">Transferase</keyword>
<keyword evidence="5 6" id="KW-0472">Membrane</keyword>
<organism evidence="7">
    <name type="scientific">marine sediment metagenome</name>
    <dbReference type="NCBI Taxonomy" id="412755"/>
    <lineage>
        <taxon>unclassified sequences</taxon>
        <taxon>metagenomes</taxon>
        <taxon>ecological metagenomes</taxon>
    </lineage>
</organism>
<dbReference type="Pfam" id="PF01790">
    <property type="entry name" value="LGT"/>
    <property type="match status" value="1"/>
</dbReference>
<evidence type="ECO:0000313" key="7">
    <source>
        <dbReference type="EMBL" id="GAI46470.1"/>
    </source>
</evidence>
<dbReference type="AlphaFoldDB" id="X1Q5Z9"/>
<evidence type="ECO:0000256" key="1">
    <source>
        <dbReference type="ARBA" id="ARBA00022475"/>
    </source>
</evidence>
<dbReference type="PANTHER" id="PTHR30589">
    <property type="entry name" value="PROLIPOPROTEIN DIACYLGLYCERYL TRANSFERASE"/>
    <property type="match status" value="1"/>
</dbReference>
<name>X1Q5Z9_9ZZZZ</name>
<evidence type="ECO:0000256" key="5">
    <source>
        <dbReference type="ARBA" id="ARBA00023136"/>
    </source>
</evidence>
<keyword evidence="1" id="KW-1003">Cell membrane</keyword>
<dbReference type="GO" id="GO:0042158">
    <property type="term" value="P:lipoprotein biosynthetic process"/>
    <property type="evidence" value="ECO:0007669"/>
    <property type="project" value="InterPro"/>
</dbReference>
<sequence>GFIFYGGLILGAVAVILVSYFKKISIGTVADICAPAIALGHAIGRIGCLLRGCCFGKVCDYPWAIHLEGALRHPTQIYHFLHNFLIFVFLWFIRKKIKVGGNLLLIYLILYSIARFITEFFRENPIFTFGLTGSQVFSILVFLASSIFLIYRYTIYKKI</sequence>
<dbReference type="EMBL" id="BARV01024465">
    <property type="protein sequence ID" value="GAI46470.1"/>
    <property type="molecule type" value="Genomic_DNA"/>
</dbReference>
<dbReference type="PANTHER" id="PTHR30589:SF0">
    <property type="entry name" value="PHOSPHATIDYLGLYCEROL--PROLIPOPROTEIN DIACYLGLYCERYL TRANSFERASE"/>
    <property type="match status" value="1"/>
</dbReference>
<dbReference type="GO" id="GO:0005886">
    <property type="term" value="C:plasma membrane"/>
    <property type="evidence" value="ECO:0007669"/>
    <property type="project" value="InterPro"/>
</dbReference>
<keyword evidence="3 6" id="KW-0812">Transmembrane</keyword>
<feature type="transmembrane region" description="Helical" evidence="6">
    <location>
        <begin position="129"/>
        <end position="151"/>
    </location>
</feature>
<comment type="caution">
    <text evidence="7">The sequence shown here is derived from an EMBL/GenBank/DDBJ whole genome shotgun (WGS) entry which is preliminary data.</text>
</comment>
<evidence type="ECO:0000256" key="3">
    <source>
        <dbReference type="ARBA" id="ARBA00022692"/>
    </source>
</evidence>
<gene>
    <name evidence="7" type="ORF">S06H3_39930</name>
</gene>